<evidence type="ECO:0000256" key="4">
    <source>
        <dbReference type="ARBA" id="ARBA00023125"/>
    </source>
</evidence>
<accession>A0AAD6EQ42</accession>
<dbReference type="InterPro" id="IPR009057">
    <property type="entry name" value="Homeodomain-like_sf"/>
</dbReference>
<dbReference type="GO" id="GO:0005634">
    <property type="term" value="C:nucleus"/>
    <property type="evidence" value="ECO:0007669"/>
    <property type="project" value="UniProtKB-SubCell"/>
</dbReference>
<feature type="compositionally biased region" description="Low complexity" evidence="7">
    <location>
        <begin position="161"/>
        <end position="188"/>
    </location>
</feature>
<dbReference type="FunFam" id="1.10.10.60:FF:000001">
    <property type="entry name" value="MYB-related transcription factor"/>
    <property type="match status" value="1"/>
</dbReference>
<evidence type="ECO:0000256" key="5">
    <source>
        <dbReference type="ARBA" id="ARBA00023163"/>
    </source>
</evidence>
<comment type="subcellular location">
    <subcellularLocation>
        <location evidence="1">Nucleus</location>
    </subcellularLocation>
</comment>
<dbReference type="PROSITE" id="PS50090">
    <property type="entry name" value="MYB_LIKE"/>
    <property type="match status" value="2"/>
</dbReference>
<feature type="domain" description="Myb-like" evidence="8">
    <location>
        <begin position="62"/>
        <end position="112"/>
    </location>
</feature>
<keyword evidence="2" id="KW-0677">Repeat</keyword>
<evidence type="ECO:0000256" key="1">
    <source>
        <dbReference type="ARBA" id="ARBA00004123"/>
    </source>
</evidence>
<comment type="caution">
    <text evidence="10">The sequence shown here is derived from an EMBL/GenBank/DDBJ whole genome shotgun (WGS) entry which is preliminary data.</text>
</comment>
<dbReference type="EMBL" id="JAMRDG010000001">
    <property type="protein sequence ID" value="KAJ3697017.1"/>
    <property type="molecule type" value="Genomic_DNA"/>
</dbReference>
<evidence type="ECO:0000313" key="11">
    <source>
        <dbReference type="Proteomes" id="UP001210211"/>
    </source>
</evidence>
<organism evidence="10 11">
    <name type="scientific">Rhynchospora tenuis</name>
    <dbReference type="NCBI Taxonomy" id="198213"/>
    <lineage>
        <taxon>Eukaryota</taxon>
        <taxon>Viridiplantae</taxon>
        <taxon>Streptophyta</taxon>
        <taxon>Embryophyta</taxon>
        <taxon>Tracheophyta</taxon>
        <taxon>Spermatophyta</taxon>
        <taxon>Magnoliopsida</taxon>
        <taxon>Liliopsida</taxon>
        <taxon>Poales</taxon>
        <taxon>Cyperaceae</taxon>
        <taxon>Cyperoideae</taxon>
        <taxon>Rhynchosporeae</taxon>
        <taxon>Rhynchospora</taxon>
    </lineage>
</organism>
<dbReference type="Gene3D" id="1.10.10.60">
    <property type="entry name" value="Homeodomain-like"/>
    <property type="match status" value="2"/>
</dbReference>
<dbReference type="Proteomes" id="UP001210211">
    <property type="component" value="Unassembled WGS sequence"/>
</dbReference>
<dbReference type="SUPFAM" id="SSF46689">
    <property type="entry name" value="Homeodomain-like"/>
    <property type="match status" value="1"/>
</dbReference>
<keyword evidence="5" id="KW-0804">Transcription</keyword>
<proteinExistence type="predicted"/>
<dbReference type="PROSITE" id="PS51294">
    <property type="entry name" value="HTH_MYB"/>
    <property type="match status" value="2"/>
</dbReference>
<feature type="region of interest" description="Disordered" evidence="7">
    <location>
        <begin position="161"/>
        <end position="231"/>
    </location>
</feature>
<evidence type="ECO:0000256" key="2">
    <source>
        <dbReference type="ARBA" id="ARBA00022737"/>
    </source>
</evidence>
<evidence type="ECO:0000256" key="7">
    <source>
        <dbReference type="SAM" id="MobiDB-lite"/>
    </source>
</evidence>
<evidence type="ECO:0000256" key="6">
    <source>
        <dbReference type="ARBA" id="ARBA00023242"/>
    </source>
</evidence>
<dbReference type="GO" id="GO:0003677">
    <property type="term" value="F:DNA binding"/>
    <property type="evidence" value="ECO:0007669"/>
    <property type="project" value="UniProtKB-KW"/>
</dbReference>
<gene>
    <name evidence="10" type="ORF">LUZ61_000722</name>
</gene>
<dbReference type="SMART" id="SM00717">
    <property type="entry name" value="SANT"/>
    <property type="match status" value="2"/>
</dbReference>
<feature type="domain" description="Myb-like" evidence="8">
    <location>
        <begin position="9"/>
        <end position="61"/>
    </location>
</feature>
<dbReference type="CDD" id="cd00167">
    <property type="entry name" value="SANT"/>
    <property type="match status" value="2"/>
</dbReference>
<name>A0AAD6EQ42_9POAL</name>
<evidence type="ECO:0000313" key="10">
    <source>
        <dbReference type="EMBL" id="KAJ3697017.1"/>
    </source>
</evidence>
<evidence type="ECO:0000259" key="9">
    <source>
        <dbReference type="PROSITE" id="PS51294"/>
    </source>
</evidence>
<keyword evidence="11" id="KW-1185">Reference proteome</keyword>
<dbReference type="Pfam" id="PF00249">
    <property type="entry name" value="Myb_DNA-binding"/>
    <property type="match status" value="2"/>
</dbReference>
<feature type="domain" description="HTH myb-type" evidence="9">
    <location>
        <begin position="9"/>
        <end position="61"/>
    </location>
</feature>
<dbReference type="InterPro" id="IPR015495">
    <property type="entry name" value="Myb_TF_plants"/>
</dbReference>
<dbReference type="InterPro" id="IPR017930">
    <property type="entry name" value="Myb_dom"/>
</dbReference>
<evidence type="ECO:0000259" key="8">
    <source>
        <dbReference type="PROSITE" id="PS50090"/>
    </source>
</evidence>
<evidence type="ECO:0000256" key="3">
    <source>
        <dbReference type="ARBA" id="ARBA00023015"/>
    </source>
</evidence>
<feature type="domain" description="HTH myb-type" evidence="9">
    <location>
        <begin position="62"/>
        <end position="116"/>
    </location>
</feature>
<reference evidence="10 11" key="1">
    <citation type="journal article" date="2022" name="Cell">
        <title>Repeat-based holocentromeres influence genome architecture and karyotype evolution.</title>
        <authorList>
            <person name="Hofstatter P.G."/>
            <person name="Thangavel G."/>
            <person name="Lux T."/>
            <person name="Neumann P."/>
            <person name="Vondrak T."/>
            <person name="Novak P."/>
            <person name="Zhang M."/>
            <person name="Costa L."/>
            <person name="Castellani M."/>
            <person name="Scott A."/>
            <person name="Toegelov H."/>
            <person name="Fuchs J."/>
            <person name="Mata-Sucre Y."/>
            <person name="Dias Y."/>
            <person name="Vanzela A.L.L."/>
            <person name="Huettel B."/>
            <person name="Almeida C.C.S."/>
            <person name="Simkova H."/>
            <person name="Souza G."/>
            <person name="Pedrosa-Harand A."/>
            <person name="Macas J."/>
            <person name="Mayer K.F.X."/>
            <person name="Houben A."/>
            <person name="Marques A."/>
        </authorList>
    </citation>
    <scope>NUCLEOTIDE SEQUENCE [LARGE SCALE GENOMIC DNA]</scope>
    <source>
        <strain evidence="10">RhyTen1mFocal</strain>
    </source>
</reference>
<dbReference type="AlphaFoldDB" id="A0AAD6EQ42"/>
<sequence>MVRPPSCSNNGVNRGTWTPEEDIILASYIQEHGTGNWNDVPAKTGLKRRSKSCRLRWTNYLRPGIKRGDFTPQEEKTIIDLQALLGNRWAAIASYLPERTDNDIKNYWNTRLKKKATGVRETNTTNNRCMPKGQWEKTLQTNINFAKKALSEALCTGKLNNNGPSKSSSSSGCNISSSSGFTDSESSSEGNYEKTGSAVEQQLSWLESWLLNDTEDEEEGTFEISVDELNM</sequence>
<keyword evidence="4" id="KW-0238">DNA-binding</keyword>
<dbReference type="GO" id="GO:0009733">
    <property type="term" value="P:response to auxin"/>
    <property type="evidence" value="ECO:0007669"/>
    <property type="project" value="TreeGrafter"/>
</dbReference>
<dbReference type="PANTHER" id="PTHR10641:SF1290">
    <property type="entry name" value="MYB-RELATED PROTEIN 306-LIKE"/>
    <property type="match status" value="1"/>
</dbReference>
<keyword evidence="3" id="KW-0805">Transcription regulation</keyword>
<keyword evidence="6" id="KW-0539">Nucleus</keyword>
<protein>
    <submittedName>
        <fullName evidence="10">Uncharacterized protein</fullName>
    </submittedName>
</protein>
<dbReference type="InterPro" id="IPR001005">
    <property type="entry name" value="SANT/Myb"/>
</dbReference>
<dbReference type="PANTHER" id="PTHR10641">
    <property type="entry name" value="MYB FAMILY TRANSCRIPTION FACTOR"/>
    <property type="match status" value="1"/>
</dbReference>